<protein>
    <submittedName>
        <fullName evidence="2">Uncharacterized protein</fullName>
    </submittedName>
</protein>
<organism evidence="2 3">
    <name type="scientific">Clohesyomyces aquaticus</name>
    <dbReference type="NCBI Taxonomy" id="1231657"/>
    <lineage>
        <taxon>Eukaryota</taxon>
        <taxon>Fungi</taxon>
        <taxon>Dikarya</taxon>
        <taxon>Ascomycota</taxon>
        <taxon>Pezizomycotina</taxon>
        <taxon>Dothideomycetes</taxon>
        <taxon>Pleosporomycetidae</taxon>
        <taxon>Pleosporales</taxon>
        <taxon>Lindgomycetaceae</taxon>
        <taxon>Clohesyomyces</taxon>
    </lineage>
</organism>
<feature type="compositionally biased region" description="Polar residues" evidence="1">
    <location>
        <begin position="224"/>
        <end position="237"/>
    </location>
</feature>
<feature type="compositionally biased region" description="Low complexity" evidence="1">
    <location>
        <begin position="155"/>
        <end position="170"/>
    </location>
</feature>
<dbReference type="Proteomes" id="UP000193144">
    <property type="component" value="Unassembled WGS sequence"/>
</dbReference>
<evidence type="ECO:0000256" key="1">
    <source>
        <dbReference type="SAM" id="MobiDB-lite"/>
    </source>
</evidence>
<feature type="region of interest" description="Disordered" evidence="1">
    <location>
        <begin position="141"/>
        <end position="237"/>
    </location>
</feature>
<proteinExistence type="predicted"/>
<feature type="compositionally biased region" description="Polar residues" evidence="1">
    <location>
        <begin position="69"/>
        <end position="85"/>
    </location>
</feature>
<gene>
    <name evidence="2" type="ORF">BCR34DRAFT_619317</name>
</gene>
<name>A0A1Y1YIB9_9PLEO</name>
<dbReference type="EMBL" id="MCFA01000228">
    <property type="protein sequence ID" value="ORX97762.1"/>
    <property type="molecule type" value="Genomic_DNA"/>
</dbReference>
<comment type="caution">
    <text evidence="2">The sequence shown here is derived from an EMBL/GenBank/DDBJ whole genome shotgun (WGS) entry which is preliminary data.</text>
</comment>
<evidence type="ECO:0000313" key="3">
    <source>
        <dbReference type="Proteomes" id="UP000193144"/>
    </source>
</evidence>
<dbReference type="AlphaFoldDB" id="A0A1Y1YIB9"/>
<keyword evidence="3" id="KW-1185">Reference proteome</keyword>
<reference evidence="2 3" key="1">
    <citation type="submission" date="2016-07" db="EMBL/GenBank/DDBJ databases">
        <title>Pervasive Adenine N6-methylation of Active Genes in Fungi.</title>
        <authorList>
            <consortium name="DOE Joint Genome Institute"/>
            <person name="Mondo S.J."/>
            <person name="Dannebaum R.O."/>
            <person name="Kuo R.C."/>
            <person name="Labutti K."/>
            <person name="Haridas S."/>
            <person name="Kuo A."/>
            <person name="Salamov A."/>
            <person name="Ahrendt S.R."/>
            <person name="Lipzen A."/>
            <person name="Sullivan W."/>
            <person name="Andreopoulos W.B."/>
            <person name="Clum A."/>
            <person name="Lindquist E."/>
            <person name="Daum C."/>
            <person name="Ramamoorthy G.K."/>
            <person name="Gryganskyi A."/>
            <person name="Culley D."/>
            <person name="Magnuson J.K."/>
            <person name="James T.Y."/>
            <person name="O'Malley M.A."/>
            <person name="Stajich J.E."/>
            <person name="Spatafora J.W."/>
            <person name="Visel A."/>
            <person name="Grigoriev I.V."/>
        </authorList>
    </citation>
    <scope>NUCLEOTIDE SEQUENCE [LARGE SCALE GENOMIC DNA]</scope>
    <source>
        <strain evidence="2 3">CBS 115471</strain>
    </source>
</reference>
<evidence type="ECO:0000313" key="2">
    <source>
        <dbReference type="EMBL" id="ORX97762.1"/>
    </source>
</evidence>
<accession>A0A1Y1YIB9</accession>
<sequence length="237" mass="25836">MRTKSDDRDPAKYDARVEAEIAAIRSKIDERDQARVEADRVGLRNERAAEIAALRKKVARRTSLKLSATRSTSVAQVQSTPLSRTRLTEQDPTLTSSLFAASLSPSGLCDEFVALRSKVVARLARLEAEIFTLRTALRNPVSSSDQPTVIPASPPCCQSQGQSPQAQSPPLVRHASSLPEPRDRTRNLIVPGKNASHRGLVNPELSYESKRRAKALDSAPEDGSATSKRPRQSTTSS</sequence>
<feature type="region of interest" description="Disordered" evidence="1">
    <location>
        <begin position="69"/>
        <end position="89"/>
    </location>
</feature>